<name>F2BE98_9NEIS</name>
<evidence type="ECO:0000313" key="1">
    <source>
        <dbReference type="EMBL" id="EGF10179.1"/>
    </source>
</evidence>
<proteinExistence type="predicted"/>
<comment type="caution">
    <text evidence="1">The sequence shown here is derived from an EMBL/GenBank/DDBJ whole genome shotgun (WGS) entry which is preliminary data.</text>
</comment>
<protein>
    <submittedName>
        <fullName evidence="1">Streptolysin associated protein SagD</fullName>
    </submittedName>
</protein>
<gene>
    <name evidence="1" type="primary">sagD</name>
    <name evidence="1" type="ORF">HMPREF9123_2054</name>
</gene>
<sequence length="64" mass="7319">MAQAMHAISARQPFACWKNERPSENRIAGFSDGLRCGRRLRIAQCKTVNEHVLLQKTSLSWHVL</sequence>
<evidence type="ECO:0000313" key="2">
    <source>
        <dbReference type="Proteomes" id="UP000004105"/>
    </source>
</evidence>
<accession>F2BE98</accession>
<reference evidence="1 2" key="1">
    <citation type="submission" date="2011-02" db="EMBL/GenBank/DDBJ databases">
        <authorList>
            <person name="Muzny D."/>
            <person name="Qin X."/>
            <person name="Deng J."/>
            <person name="Jiang H."/>
            <person name="Liu Y."/>
            <person name="Qu J."/>
            <person name="Song X.-Z."/>
            <person name="Zhang L."/>
            <person name="Thornton R."/>
            <person name="Coyle M."/>
            <person name="Francisco L."/>
            <person name="Jackson L."/>
            <person name="Javaid M."/>
            <person name="Korchina V."/>
            <person name="Kovar C."/>
            <person name="Mata R."/>
            <person name="Mathew T."/>
            <person name="Ngo R."/>
            <person name="Nguyen L."/>
            <person name="Nguyen N."/>
            <person name="Okwuonu G."/>
            <person name="Ongeri F."/>
            <person name="Pham C."/>
            <person name="Simmons D."/>
            <person name="Wilczek-Boney K."/>
            <person name="Hale W."/>
            <person name="Jakkamsetti A."/>
            <person name="Pham P."/>
            <person name="Ruth R."/>
            <person name="San Lucas F."/>
            <person name="Warren J."/>
            <person name="Zhang J."/>
            <person name="Zhao Z."/>
            <person name="Zhou C."/>
            <person name="Zhu D."/>
            <person name="Lee S."/>
            <person name="Bess C."/>
            <person name="Blankenburg K."/>
            <person name="Forbes L."/>
            <person name="Fu Q."/>
            <person name="Gubbala S."/>
            <person name="Hirani K."/>
            <person name="Jayaseelan J.C."/>
            <person name="Lara F."/>
            <person name="Munidasa M."/>
            <person name="Palculict T."/>
            <person name="Patil S."/>
            <person name="Pu L.-L."/>
            <person name="Saada N."/>
            <person name="Tang L."/>
            <person name="Weissenberger G."/>
            <person name="Zhu Y."/>
            <person name="Hemphill L."/>
            <person name="Shang Y."/>
            <person name="Youmans B."/>
            <person name="Ayvaz T."/>
            <person name="Ross M."/>
            <person name="Santibanez J."/>
            <person name="Aqrawi P."/>
            <person name="Gross S."/>
            <person name="Joshi V."/>
            <person name="Fowler G."/>
            <person name="Nazareth L."/>
            <person name="Reid J."/>
            <person name="Worley K."/>
            <person name="Petrosino J."/>
            <person name="Highlander S."/>
            <person name="Gibbs R."/>
        </authorList>
    </citation>
    <scope>NUCLEOTIDE SEQUENCE [LARGE SCALE GENOMIC DNA]</scope>
    <source>
        <strain evidence="1 2">ATCC BAA-1200</strain>
    </source>
</reference>
<dbReference type="AlphaFoldDB" id="F2BE98"/>
<organism evidence="1 2">
    <name type="scientific">Neisseria bacilliformis ATCC BAA-1200</name>
    <dbReference type="NCBI Taxonomy" id="888742"/>
    <lineage>
        <taxon>Bacteria</taxon>
        <taxon>Pseudomonadati</taxon>
        <taxon>Pseudomonadota</taxon>
        <taxon>Betaproteobacteria</taxon>
        <taxon>Neisseriales</taxon>
        <taxon>Neisseriaceae</taxon>
        <taxon>Neisseria</taxon>
    </lineage>
</organism>
<dbReference type="EMBL" id="AFAY01000044">
    <property type="protein sequence ID" value="EGF10179.1"/>
    <property type="molecule type" value="Genomic_DNA"/>
</dbReference>
<dbReference type="Proteomes" id="UP000004105">
    <property type="component" value="Unassembled WGS sequence"/>
</dbReference>
<dbReference type="HOGENOM" id="CLU_2863119_0_0_4"/>
<keyword evidence="2" id="KW-1185">Reference proteome</keyword>